<dbReference type="InterPro" id="IPR004360">
    <property type="entry name" value="Glyas_Fos-R_dOase_dom"/>
</dbReference>
<dbReference type="SUPFAM" id="SSF54593">
    <property type="entry name" value="Glyoxalase/Bleomycin resistance protein/Dihydroxybiphenyl dioxygenase"/>
    <property type="match status" value="2"/>
</dbReference>
<name>W4MD42_9BACT</name>
<sequence length="293" mass="32709">MRISGLQLRVSDVTRSQLHYAEAWPQVASPQIGAGASARLTCCPTSGATPAPQVDDTVLPAYWKFSVFTDDVDAARARLIHFGWQVTEPVQFLDIGYLCHMADSDGLSVELLQRDFVPPRPRPIERSPTLWFSGVDTLGLITLRIASVEASLSFYQAVLGMKLLAVMDVNDGRPDPFTLYFLAFTEDDSPNADPRSIDNREWLYHRPYTIMELQYHWPAGEIPGRQLWHSPASVPGLSHVEIETVMVKPLVERAHQLGAKIGYEHGKLILHAPEGQRFVIHDQLDAGEPVTVF</sequence>
<dbReference type="PANTHER" id="PTHR10374">
    <property type="entry name" value="LACTOYLGLUTATHIONE LYASE GLYOXALASE I"/>
    <property type="match status" value="1"/>
</dbReference>
<proteinExistence type="predicted"/>
<accession>W4MD42</accession>
<dbReference type="Gene3D" id="3.10.180.10">
    <property type="entry name" value="2,3-Dihydroxybiphenyl 1,2-Dioxygenase, domain 1"/>
    <property type="match status" value="2"/>
</dbReference>
<organism evidence="2 3">
    <name type="scientific">Candidatus Entotheonella gemina</name>
    <dbReference type="NCBI Taxonomy" id="1429439"/>
    <lineage>
        <taxon>Bacteria</taxon>
        <taxon>Pseudomonadati</taxon>
        <taxon>Nitrospinota/Tectimicrobiota group</taxon>
        <taxon>Candidatus Tectimicrobiota</taxon>
        <taxon>Candidatus Entotheonellia</taxon>
        <taxon>Candidatus Entotheonellales</taxon>
        <taxon>Candidatus Entotheonellaceae</taxon>
        <taxon>Candidatus Entotheonella</taxon>
    </lineage>
</organism>
<feature type="domain" description="Glyoxalase/fosfomycin resistance/dioxygenase" evidence="1">
    <location>
        <begin position="139"/>
        <end position="262"/>
    </location>
</feature>
<dbReference type="EMBL" id="AZHX01000297">
    <property type="protein sequence ID" value="ETX08120.1"/>
    <property type="molecule type" value="Genomic_DNA"/>
</dbReference>
<protein>
    <recommendedName>
        <fullName evidence="1">Glyoxalase/fosfomycin resistance/dioxygenase domain-containing protein</fullName>
    </recommendedName>
</protein>
<dbReference type="HOGENOM" id="CLU_1036231_0_0_7"/>
<comment type="caution">
    <text evidence="2">The sequence shown here is derived from an EMBL/GenBank/DDBJ whole genome shotgun (WGS) entry which is preliminary data.</text>
</comment>
<dbReference type="Proteomes" id="UP000019140">
    <property type="component" value="Unassembled WGS sequence"/>
</dbReference>
<reference evidence="2 3" key="1">
    <citation type="journal article" date="2014" name="Nature">
        <title>An environmental bacterial taxon with a large and distinct metabolic repertoire.</title>
        <authorList>
            <person name="Wilson M.C."/>
            <person name="Mori T."/>
            <person name="Ruckert C."/>
            <person name="Uria A.R."/>
            <person name="Helf M.J."/>
            <person name="Takada K."/>
            <person name="Gernert C."/>
            <person name="Steffens U.A."/>
            <person name="Heycke N."/>
            <person name="Schmitt S."/>
            <person name="Rinke C."/>
            <person name="Helfrich E.J."/>
            <person name="Brachmann A.O."/>
            <person name="Gurgui C."/>
            <person name="Wakimoto T."/>
            <person name="Kracht M."/>
            <person name="Crusemann M."/>
            <person name="Hentschel U."/>
            <person name="Abe I."/>
            <person name="Matsunaga S."/>
            <person name="Kalinowski J."/>
            <person name="Takeyama H."/>
            <person name="Piel J."/>
        </authorList>
    </citation>
    <scope>NUCLEOTIDE SEQUENCE [LARGE SCALE GENOMIC DNA]</scope>
    <source>
        <strain evidence="3">TSY2</strain>
    </source>
</reference>
<dbReference type="PANTHER" id="PTHR10374:SF30">
    <property type="entry name" value="LACTOYLGLUTATHIONE LYASE"/>
    <property type="match status" value="1"/>
</dbReference>
<keyword evidence="3" id="KW-1185">Reference proteome</keyword>
<dbReference type="Pfam" id="PF00903">
    <property type="entry name" value="Glyoxalase"/>
    <property type="match status" value="1"/>
</dbReference>
<evidence type="ECO:0000313" key="2">
    <source>
        <dbReference type="EMBL" id="ETX08120.1"/>
    </source>
</evidence>
<dbReference type="AlphaFoldDB" id="W4MD42"/>
<gene>
    <name evidence="2" type="ORF">ETSY2_07250</name>
</gene>
<evidence type="ECO:0000259" key="1">
    <source>
        <dbReference type="Pfam" id="PF00903"/>
    </source>
</evidence>
<evidence type="ECO:0000313" key="3">
    <source>
        <dbReference type="Proteomes" id="UP000019140"/>
    </source>
</evidence>
<dbReference type="InterPro" id="IPR029068">
    <property type="entry name" value="Glyas_Bleomycin-R_OHBP_Dase"/>
</dbReference>